<dbReference type="Pfam" id="PF13474">
    <property type="entry name" value="SnoaL_3"/>
    <property type="match status" value="1"/>
</dbReference>
<gene>
    <name evidence="2" type="ORF">LIN78_12900</name>
</gene>
<keyword evidence="3" id="KW-1185">Reference proteome</keyword>
<name>A0ABS8D8A4_9NEIS</name>
<dbReference type="Gene3D" id="3.10.450.50">
    <property type="match status" value="1"/>
</dbReference>
<dbReference type="InterPro" id="IPR037401">
    <property type="entry name" value="SnoaL-like"/>
</dbReference>
<protein>
    <submittedName>
        <fullName evidence="2">Nuclear transport factor 2 family protein</fullName>
    </submittedName>
</protein>
<proteinExistence type="predicted"/>
<organism evidence="2 3">
    <name type="scientific">Leeia speluncae</name>
    <dbReference type="NCBI Taxonomy" id="2884804"/>
    <lineage>
        <taxon>Bacteria</taxon>
        <taxon>Pseudomonadati</taxon>
        <taxon>Pseudomonadota</taxon>
        <taxon>Betaproteobacteria</taxon>
        <taxon>Neisseriales</taxon>
        <taxon>Leeiaceae</taxon>
        <taxon>Leeia</taxon>
    </lineage>
</organism>
<sequence length="131" mass="14727">MMTPEQEVLAAAQGLVNVFGQHNKEAYFAAFAPEATFVFHNVPERLANRAAYESLWAVWEADGFRVLACESTNQLVQLYGDMAIFTHDVKTHVRFGTEEAVSQERETIVFRHQQGGAWLAVHEHLSLHAAN</sequence>
<dbReference type="EMBL" id="JAJBZT010000007">
    <property type="protein sequence ID" value="MCB6184445.1"/>
    <property type="molecule type" value="Genomic_DNA"/>
</dbReference>
<dbReference type="InterPro" id="IPR032710">
    <property type="entry name" value="NTF2-like_dom_sf"/>
</dbReference>
<dbReference type="SUPFAM" id="SSF54427">
    <property type="entry name" value="NTF2-like"/>
    <property type="match status" value="1"/>
</dbReference>
<evidence type="ECO:0000313" key="2">
    <source>
        <dbReference type="EMBL" id="MCB6184445.1"/>
    </source>
</evidence>
<comment type="caution">
    <text evidence="2">The sequence shown here is derived from an EMBL/GenBank/DDBJ whole genome shotgun (WGS) entry which is preliminary data.</text>
</comment>
<evidence type="ECO:0000259" key="1">
    <source>
        <dbReference type="Pfam" id="PF13474"/>
    </source>
</evidence>
<feature type="domain" description="SnoaL-like" evidence="1">
    <location>
        <begin position="8"/>
        <end position="127"/>
    </location>
</feature>
<dbReference type="RefSeq" id="WP_227181256.1">
    <property type="nucleotide sequence ID" value="NZ_JAJBZT010000007.1"/>
</dbReference>
<evidence type="ECO:0000313" key="3">
    <source>
        <dbReference type="Proteomes" id="UP001165395"/>
    </source>
</evidence>
<reference evidence="2" key="1">
    <citation type="submission" date="2021-10" db="EMBL/GenBank/DDBJ databases">
        <title>The complete genome sequence of Leeia sp. TBRC 13508.</title>
        <authorList>
            <person name="Charoenyingcharoen P."/>
            <person name="Yukphan P."/>
        </authorList>
    </citation>
    <scope>NUCLEOTIDE SEQUENCE</scope>
    <source>
        <strain evidence="2">TBRC 13508</strain>
    </source>
</reference>
<dbReference type="Proteomes" id="UP001165395">
    <property type="component" value="Unassembled WGS sequence"/>
</dbReference>
<accession>A0ABS8D8A4</accession>